<keyword evidence="3" id="KW-1185">Reference proteome</keyword>
<feature type="region of interest" description="Disordered" evidence="1">
    <location>
        <begin position="29"/>
        <end position="88"/>
    </location>
</feature>
<sequence>MSLPAQMPASLGAFNASMPFMAREMSPISTATHRSDSQDPSFASRGGGCASVLNSTDHPRPPSPHSRVFKRRRRDRPDFATECQRPSREPQPCVQCAQVGQGEECGRNRRTIGCRRCNAHRLSCSFRAGLAAVSSPVMPTPAAWSDQHPVDAMLVHVRLLTETMEDVERKFEDVHRMSATFDEFRREWRKEVEGLHGEISALYNLVRTVASTINAPPAPPLRSARLHVGAASAENHGAPGSPSQVSKPQPKYSDTAPTPCFHEYGENRSPRQLGPPPGTPEVMSPNQSGRGALPGIGRFLWSLLAQLNPCVAAVGATPGKLAAAPMTLLVGEAQSIRTQGPICYPYAIAVHLWPFWPSQTPMSVHLSICPPSESRLIDISLPTMPYTNVPPSRLHLYAPYSNPPVDDHVVRARLDFPEVLPWSGEELEELEAWRFHRRQEEATVLASRAPRQEDETEPSELNEVLSTAHESGVNYWVLQDTSLDSPRIDLNAWGEPTGGNWGSPQASASDIWSSPEPECVRGMGIVRTPAAAPGGAPMRPRFAVRFTGYSIAHSEGPGEWDYVDELVVDWPSSPVDSASWPSPAPPWRLSIYSLPFRTRDVYAELRRIMTFFGQAHPEEDAGWLQNRWEGIIDALDRHTSAHNYDPEVAMQHVLEFCRSHLPPDAWEGAPYPSWG</sequence>
<organism evidence="2 3">
    <name type="scientific">Polyporus arcularius HHB13444</name>
    <dbReference type="NCBI Taxonomy" id="1314778"/>
    <lineage>
        <taxon>Eukaryota</taxon>
        <taxon>Fungi</taxon>
        <taxon>Dikarya</taxon>
        <taxon>Basidiomycota</taxon>
        <taxon>Agaricomycotina</taxon>
        <taxon>Agaricomycetes</taxon>
        <taxon>Polyporales</taxon>
        <taxon>Polyporaceae</taxon>
        <taxon>Polyporus</taxon>
    </lineage>
</organism>
<dbReference type="Proteomes" id="UP000308197">
    <property type="component" value="Unassembled WGS sequence"/>
</dbReference>
<evidence type="ECO:0000256" key="1">
    <source>
        <dbReference type="SAM" id="MobiDB-lite"/>
    </source>
</evidence>
<evidence type="ECO:0000313" key="2">
    <source>
        <dbReference type="EMBL" id="TFK82467.1"/>
    </source>
</evidence>
<proteinExistence type="predicted"/>
<reference evidence="2 3" key="1">
    <citation type="journal article" date="2019" name="Nat. Ecol. Evol.">
        <title>Megaphylogeny resolves global patterns of mushroom evolution.</title>
        <authorList>
            <person name="Varga T."/>
            <person name="Krizsan K."/>
            <person name="Foldi C."/>
            <person name="Dima B."/>
            <person name="Sanchez-Garcia M."/>
            <person name="Sanchez-Ramirez S."/>
            <person name="Szollosi G.J."/>
            <person name="Szarkandi J.G."/>
            <person name="Papp V."/>
            <person name="Albert L."/>
            <person name="Andreopoulos W."/>
            <person name="Angelini C."/>
            <person name="Antonin V."/>
            <person name="Barry K.W."/>
            <person name="Bougher N.L."/>
            <person name="Buchanan P."/>
            <person name="Buyck B."/>
            <person name="Bense V."/>
            <person name="Catcheside P."/>
            <person name="Chovatia M."/>
            <person name="Cooper J."/>
            <person name="Damon W."/>
            <person name="Desjardin D."/>
            <person name="Finy P."/>
            <person name="Geml J."/>
            <person name="Haridas S."/>
            <person name="Hughes K."/>
            <person name="Justo A."/>
            <person name="Karasinski D."/>
            <person name="Kautmanova I."/>
            <person name="Kiss B."/>
            <person name="Kocsube S."/>
            <person name="Kotiranta H."/>
            <person name="LaButti K.M."/>
            <person name="Lechner B.E."/>
            <person name="Liimatainen K."/>
            <person name="Lipzen A."/>
            <person name="Lukacs Z."/>
            <person name="Mihaltcheva S."/>
            <person name="Morgado L.N."/>
            <person name="Niskanen T."/>
            <person name="Noordeloos M.E."/>
            <person name="Ohm R.A."/>
            <person name="Ortiz-Santana B."/>
            <person name="Ovrebo C."/>
            <person name="Racz N."/>
            <person name="Riley R."/>
            <person name="Savchenko A."/>
            <person name="Shiryaev A."/>
            <person name="Soop K."/>
            <person name="Spirin V."/>
            <person name="Szebenyi C."/>
            <person name="Tomsovsky M."/>
            <person name="Tulloss R.E."/>
            <person name="Uehling J."/>
            <person name="Grigoriev I.V."/>
            <person name="Vagvolgyi C."/>
            <person name="Papp T."/>
            <person name="Martin F.M."/>
            <person name="Miettinen O."/>
            <person name="Hibbett D.S."/>
            <person name="Nagy L.G."/>
        </authorList>
    </citation>
    <scope>NUCLEOTIDE SEQUENCE [LARGE SCALE GENOMIC DNA]</scope>
    <source>
        <strain evidence="2 3">HHB13444</strain>
    </source>
</reference>
<evidence type="ECO:0008006" key="4">
    <source>
        <dbReference type="Google" id="ProtNLM"/>
    </source>
</evidence>
<dbReference type="AlphaFoldDB" id="A0A5C3P0X3"/>
<dbReference type="InParanoid" id="A0A5C3P0X3"/>
<protein>
    <recommendedName>
        <fullName evidence="4">Zn(2)-C6 fungal-type domain-containing protein</fullName>
    </recommendedName>
</protein>
<dbReference type="EMBL" id="ML211483">
    <property type="protein sequence ID" value="TFK82467.1"/>
    <property type="molecule type" value="Genomic_DNA"/>
</dbReference>
<name>A0A5C3P0X3_9APHY</name>
<gene>
    <name evidence="2" type="ORF">K466DRAFT_568411</name>
</gene>
<feature type="region of interest" description="Disordered" evidence="1">
    <location>
        <begin position="233"/>
        <end position="289"/>
    </location>
</feature>
<evidence type="ECO:0000313" key="3">
    <source>
        <dbReference type="Proteomes" id="UP000308197"/>
    </source>
</evidence>
<accession>A0A5C3P0X3</accession>